<organism evidence="3 4">
    <name type="scientific">Microbacterium deminutum</name>
    <dbReference type="NCBI Taxonomy" id="344164"/>
    <lineage>
        <taxon>Bacteria</taxon>
        <taxon>Bacillati</taxon>
        <taxon>Actinomycetota</taxon>
        <taxon>Actinomycetes</taxon>
        <taxon>Micrococcales</taxon>
        <taxon>Microbacteriaceae</taxon>
        <taxon>Microbacterium</taxon>
    </lineage>
</organism>
<sequence>MTRAYRPDYRPFPASVKRRALAAADGRCQQCGRDELPVQVDHRVPDSAGGPNTIDNAVVLCVVCHANKSNAEKRDGTARRTERRRTMVRNVEAHPNAPRPQQDR</sequence>
<evidence type="ECO:0000256" key="1">
    <source>
        <dbReference type="SAM" id="MobiDB-lite"/>
    </source>
</evidence>
<reference evidence="3 4" key="1">
    <citation type="journal article" date="2019" name="Int. J. Syst. Evol. Microbiol.">
        <title>The Global Catalogue of Microorganisms (GCM) 10K type strain sequencing project: providing services to taxonomists for standard genome sequencing and annotation.</title>
        <authorList>
            <consortium name="The Broad Institute Genomics Platform"/>
            <consortium name="The Broad Institute Genome Sequencing Center for Infectious Disease"/>
            <person name="Wu L."/>
            <person name="Ma J."/>
        </authorList>
    </citation>
    <scope>NUCLEOTIDE SEQUENCE [LARGE SCALE GENOMIC DNA]</scope>
    <source>
        <strain evidence="3 4">JCM 14901</strain>
    </source>
</reference>
<dbReference type="CDD" id="cd00085">
    <property type="entry name" value="HNHc"/>
    <property type="match status" value="1"/>
</dbReference>
<gene>
    <name evidence="3" type="ORF">GCM10009776_11530</name>
</gene>
<accession>A0ABN2QG65</accession>
<feature type="region of interest" description="Disordered" evidence="1">
    <location>
        <begin position="70"/>
        <end position="104"/>
    </location>
</feature>
<dbReference type="InterPro" id="IPR002711">
    <property type="entry name" value="HNH"/>
</dbReference>
<dbReference type="SMART" id="SM00507">
    <property type="entry name" value="HNHc"/>
    <property type="match status" value="1"/>
</dbReference>
<name>A0ABN2QG65_9MICO</name>
<dbReference type="EMBL" id="BAAAOG010000001">
    <property type="protein sequence ID" value="GAA1951223.1"/>
    <property type="molecule type" value="Genomic_DNA"/>
</dbReference>
<dbReference type="Pfam" id="PF01844">
    <property type="entry name" value="HNH"/>
    <property type="match status" value="1"/>
</dbReference>
<dbReference type="Gene3D" id="1.10.30.50">
    <property type="match status" value="1"/>
</dbReference>
<proteinExistence type="predicted"/>
<dbReference type="Proteomes" id="UP001499933">
    <property type="component" value="Unassembled WGS sequence"/>
</dbReference>
<dbReference type="InterPro" id="IPR003615">
    <property type="entry name" value="HNH_nuc"/>
</dbReference>
<protein>
    <recommendedName>
        <fullName evidence="2">HNH nuclease domain-containing protein</fullName>
    </recommendedName>
</protein>
<evidence type="ECO:0000313" key="4">
    <source>
        <dbReference type="Proteomes" id="UP001499933"/>
    </source>
</evidence>
<feature type="domain" description="HNH nuclease" evidence="2">
    <location>
        <begin position="16"/>
        <end position="66"/>
    </location>
</feature>
<evidence type="ECO:0000259" key="2">
    <source>
        <dbReference type="SMART" id="SM00507"/>
    </source>
</evidence>
<feature type="compositionally biased region" description="Basic and acidic residues" evidence="1">
    <location>
        <begin position="70"/>
        <end position="80"/>
    </location>
</feature>
<comment type="caution">
    <text evidence="3">The sequence shown here is derived from an EMBL/GenBank/DDBJ whole genome shotgun (WGS) entry which is preliminary data.</text>
</comment>
<evidence type="ECO:0000313" key="3">
    <source>
        <dbReference type="EMBL" id="GAA1951223.1"/>
    </source>
</evidence>
<keyword evidence="4" id="KW-1185">Reference proteome</keyword>